<proteinExistence type="predicted"/>
<accession>A0A8E2DZT8</accession>
<dbReference type="EMBL" id="KV745416">
    <property type="protein sequence ID" value="OCK74782.1"/>
    <property type="molecule type" value="Genomic_DNA"/>
</dbReference>
<organism evidence="1 2">
    <name type="scientific">Lepidopterella palustris CBS 459.81</name>
    <dbReference type="NCBI Taxonomy" id="1314670"/>
    <lineage>
        <taxon>Eukaryota</taxon>
        <taxon>Fungi</taxon>
        <taxon>Dikarya</taxon>
        <taxon>Ascomycota</taxon>
        <taxon>Pezizomycotina</taxon>
        <taxon>Dothideomycetes</taxon>
        <taxon>Pleosporomycetidae</taxon>
        <taxon>Mytilinidiales</taxon>
        <taxon>Argynnaceae</taxon>
        <taxon>Lepidopterella</taxon>
    </lineage>
</organism>
<dbReference type="OrthoDB" id="1577640at2759"/>
<protein>
    <submittedName>
        <fullName evidence="1">Purine and uridine phosphorylase</fullName>
    </submittedName>
</protein>
<gene>
    <name evidence="1" type="ORF">K432DRAFT_310021</name>
</gene>
<dbReference type="GO" id="GO:0003824">
    <property type="term" value="F:catalytic activity"/>
    <property type="evidence" value="ECO:0007669"/>
    <property type="project" value="InterPro"/>
</dbReference>
<dbReference type="InterPro" id="IPR053137">
    <property type="entry name" value="NLR-like"/>
</dbReference>
<dbReference type="PANTHER" id="PTHR46082:SF11">
    <property type="entry name" value="AAA+ ATPASE DOMAIN-CONTAINING PROTEIN-RELATED"/>
    <property type="match status" value="1"/>
</dbReference>
<keyword evidence="2" id="KW-1185">Reference proteome</keyword>
<sequence length="328" mass="35971">MGNPKDYTVGWICAIPTEYTAAQTFLDEKHEGPDYVSPKDTNDYTLGKMGKHNVVIAVLPNGEYGISSAASTARDMLHSFPNVRIGLMVGVGGGAPSLKHDIRLGDIVISTPGDGNGGIFQYDFGKTMQDQSFRPTGFLDQPPTVLRTACTGLKAQYEREGHRLEESINSILQGNQKLLKYRRPDPSSDKLYHSRVVHPKDQADCTACGDNPSNLVLRPNRTKDQENPAIHYGLIASANQVMKDASIRDKLAAEKDILCFEMEAAGLVNHFPCLVIRGICDYSDSHKNKEWQGYAAMAAAAYAKDLLCRIPPTEVEAERKINDILSSG</sequence>
<evidence type="ECO:0000313" key="2">
    <source>
        <dbReference type="Proteomes" id="UP000250266"/>
    </source>
</evidence>
<dbReference type="GO" id="GO:0009116">
    <property type="term" value="P:nucleoside metabolic process"/>
    <property type="evidence" value="ECO:0007669"/>
    <property type="project" value="InterPro"/>
</dbReference>
<dbReference type="Gene3D" id="3.40.50.1580">
    <property type="entry name" value="Nucleoside phosphorylase domain"/>
    <property type="match status" value="1"/>
</dbReference>
<dbReference type="InterPro" id="IPR035994">
    <property type="entry name" value="Nucleoside_phosphorylase_sf"/>
</dbReference>
<dbReference type="SUPFAM" id="SSF53167">
    <property type="entry name" value="Purine and uridine phosphorylases"/>
    <property type="match status" value="1"/>
</dbReference>
<reference evidence="1 2" key="1">
    <citation type="journal article" date="2016" name="Nat. Commun.">
        <title>Ectomycorrhizal ecology is imprinted in the genome of the dominant symbiotic fungus Cenococcum geophilum.</title>
        <authorList>
            <consortium name="DOE Joint Genome Institute"/>
            <person name="Peter M."/>
            <person name="Kohler A."/>
            <person name="Ohm R.A."/>
            <person name="Kuo A."/>
            <person name="Krutzmann J."/>
            <person name="Morin E."/>
            <person name="Arend M."/>
            <person name="Barry K.W."/>
            <person name="Binder M."/>
            <person name="Choi C."/>
            <person name="Clum A."/>
            <person name="Copeland A."/>
            <person name="Grisel N."/>
            <person name="Haridas S."/>
            <person name="Kipfer T."/>
            <person name="LaButti K."/>
            <person name="Lindquist E."/>
            <person name="Lipzen A."/>
            <person name="Maire R."/>
            <person name="Meier B."/>
            <person name="Mihaltcheva S."/>
            <person name="Molinier V."/>
            <person name="Murat C."/>
            <person name="Poggeler S."/>
            <person name="Quandt C.A."/>
            <person name="Sperisen C."/>
            <person name="Tritt A."/>
            <person name="Tisserant E."/>
            <person name="Crous P.W."/>
            <person name="Henrissat B."/>
            <person name="Nehls U."/>
            <person name="Egli S."/>
            <person name="Spatafora J.W."/>
            <person name="Grigoriev I.V."/>
            <person name="Martin F.M."/>
        </authorList>
    </citation>
    <scope>NUCLEOTIDE SEQUENCE [LARGE SCALE GENOMIC DNA]</scope>
    <source>
        <strain evidence="1 2">CBS 459.81</strain>
    </source>
</reference>
<name>A0A8E2DZT8_9PEZI</name>
<evidence type="ECO:0000313" key="1">
    <source>
        <dbReference type="EMBL" id="OCK74782.1"/>
    </source>
</evidence>
<dbReference type="PANTHER" id="PTHR46082">
    <property type="entry name" value="ATP/GTP-BINDING PROTEIN-RELATED"/>
    <property type="match status" value="1"/>
</dbReference>
<dbReference type="Proteomes" id="UP000250266">
    <property type="component" value="Unassembled WGS sequence"/>
</dbReference>
<dbReference type="AlphaFoldDB" id="A0A8E2DZT8"/>